<keyword evidence="4" id="KW-1185">Reference proteome</keyword>
<dbReference type="Pfam" id="PF08433">
    <property type="entry name" value="KTI12"/>
    <property type="match status" value="1"/>
</dbReference>
<reference evidence="3" key="1">
    <citation type="submission" date="2023-02" db="EMBL/GenBank/DDBJ databases">
        <title>Genome of toxic invasive species Heracleum sosnowskyi carries increased number of genes despite the absence of recent whole-genome duplications.</title>
        <authorList>
            <person name="Schelkunov M."/>
            <person name="Shtratnikova V."/>
            <person name="Makarenko M."/>
            <person name="Klepikova A."/>
            <person name="Omelchenko D."/>
            <person name="Novikova G."/>
            <person name="Obukhova E."/>
            <person name="Bogdanov V."/>
            <person name="Penin A."/>
            <person name="Logacheva M."/>
        </authorList>
    </citation>
    <scope>NUCLEOTIDE SEQUENCE</scope>
    <source>
        <strain evidence="3">Hsosn_3</strain>
        <tissue evidence="3">Leaf</tissue>
    </source>
</reference>
<dbReference type="GO" id="GO:0005524">
    <property type="term" value="F:ATP binding"/>
    <property type="evidence" value="ECO:0007669"/>
    <property type="project" value="UniProtKB-KW"/>
</dbReference>
<dbReference type="InterPro" id="IPR013641">
    <property type="entry name" value="KTI12/PSTK"/>
</dbReference>
<keyword evidence="2" id="KW-0067">ATP-binding</keyword>
<accession>A0AAD8M628</accession>
<evidence type="ECO:0000256" key="1">
    <source>
        <dbReference type="ARBA" id="ARBA00022741"/>
    </source>
</evidence>
<dbReference type="Proteomes" id="UP001237642">
    <property type="component" value="Unassembled WGS sequence"/>
</dbReference>
<proteinExistence type="predicted"/>
<protein>
    <submittedName>
        <fullName evidence="3">Uncharacterized protein</fullName>
    </submittedName>
</protein>
<dbReference type="EMBL" id="JAUIZM010000010">
    <property type="protein sequence ID" value="KAK1362011.1"/>
    <property type="molecule type" value="Genomic_DNA"/>
</dbReference>
<sequence length="110" mass="12413">MCKYHKEKNIVYSFYSYRRYLAVLYLTKRVDSKTRDVKVLHPTIATQGARFPEANSLYEINKANQDVANTIVEAQSLAMGGNVNGLSLGPDLPTISLTRSVGLLELHRIR</sequence>
<reference evidence="3" key="2">
    <citation type="submission" date="2023-05" db="EMBL/GenBank/DDBJ databases">
        <authorList>
            <person name="Schelkunov M.I."/>
        </authorList>
    </citation>
    <scope>NUCLEOTIDE SEQUENCE</scope>
    <source>
        <strain evidence="3">Hsosn_3</strain>
        <tissue evidence="3">Leaf</tissue>
    </source>
</reference>
<organism evidence="3 4">
    <name type="scientific">Heracleum sosnowskyi</name>
    <dbReference type="NCBI Taxonomy" id="360622"/>
    <lineage>
        <taxon>Eukaryota</taxon>
        <taxon>Viridiplantae</taxon>
        <taxon>Streptophyta</taxon>
        <taxon>Embryophyta</taxon>
        <taxon>Tracheophyta</taxon>
        <taxon>Spermatophyta</taxon>
        <taxon>Magnoliopsida</taxon>
        <taxon>eudicotyledons</taxon>
        <taxon>Gunneridae</taxon>
        <taxon>Pentapetalae</taxon>
        <taxon>asterids</taxon>
        <taxon>campanulids</taxon>
        <taxon>Apiales</taxon>
        <taxon>Apiaceae</taxon>
        <taxon>Apioideae</taxon>
        <taxon>apioid superclade</taxon>
        <taxon>Tordylieae</taxon>
        <taxon>Tordyliinae</taxon>
        <taxon>Heracleum</taxon>
    </lineage>
</organism>
<evidence type="ECO:0000256" key="2">
    <source>
        <dbReference type="ARBA" id="ARBA00022840"/>
    </source>
</evidence>
<name>A0AAD8M628_9APIA</name>
<dbReference type="AlphaFoldDB" id="A0AAD8M628"/>
<comment type="caution">
    <text evidence="3">The sequence shown here is derived from an EMBL/GenBank/DDBJ whole genome shotgun (WGS) entry which is preliminary data.</text>
</comment>
<gene>
    <name evidence="3" type="ORF">POM88_046485</name>
</gene>
<keyword evidence="1" id="KW-0547">Nucleotide-binding</keyword>
<evidence type="ECO:0000313" key="4">
    <source>
        <dbReference type="Proteomes" id="UP001237642"/>
    </source>
</evidence>
<evidence type="ECO:0000313" key="3">
    <source>
        <dbReference type="EMBL" id="KAK1362011.1"/>
    </source>
</evidence>